<feature type="domain" description="tRNA-specific 2-thiouridylase MnmA-like central" evidence="11">
    <location>
        <begin position="225"/>
        <end position="291"/>
    </location>
</feature>
<dbReference type="Gene3D" id="3.40.50.620">
    <property type="entry name" value="HUPs"/>
    <property type="match status" value="1"/>
</dbReference>
<keyword evidence="6 9" id="KW-0694">RNA-binding</keyword>
<name>A0ABW3DDY4_9BACL</name>
<feature type="active site" description="Cysteine persulfide intermediate" evidence="9">
    <location>
        <position position="217"/>
    </location>
</feature>
<dbReference type="RefSeq" id="WP_144936074.1">
    <property type="nucleotide sequence ID" value="NZ_JBHTIU010000074.1"/>
</dbReference>
<dbReference type="InterPro" id="IPR046884">
    <property type="entry name" value="MnmA-like_central"/>
</dbReference>
<evidence type="ECO:0000313" key="13">
    <source>
        <dbReference type="Proteomes" id="UP001597120"/>
    </source>
</evidence>
<dbReference type="HAMAP" id="MF_00144">
    <property type="entry name" value="tRNA_thiouridyl_MnmA"/>
    <property type="match status" value="1"/>
</dbReference>
<sequence length="390" mass="43660">MCYNNTAVSKTKRGIKSMDKPIEKTRVVLGMSGGVDSSVAALLLKEQGYEVIGIFMKNWDDTDEFGYCTAEEDAEDVRKVCAQIGIPCYTVNFEKQYYDKVFSYFLDEYRKGRTPNPDVMCNREIKFGEFLQKALELGADYIATGHYARVDFHEGKYRLLRGLDANKDQTYFLNALNQYQLSKAMFPIGHLPKPKVRELAAAAGLATAKKKDSTGVCFIGERNFKEFLSHYLPAQSGDILTLDGEYKGKHDGLMYYTLGQRQGLGIGGSGTGEPWFVADKDLNRNILYVVQGDTHPRLYSTALEATDVSWIDGQPPVGTLRCTAKFRYRQQDQGVRVSMTGEGTCRVEFDQPQKAVTPGQAVVFYDGELCLGGGIIDRTERMDEPETDLV</sequence>
<dbReference type="PANTHER" id="PTHR11933:SF5">
    <property type="entry name" value="MITOCHONDRIAL TRNA-SPECIFIC 2-THIOURIDYLASE 1"/>
    <property type="match status" value="1"/>
</dbReference>
<organism evidence="12 13">
    <name type="scientific">Paenibacillus residui</name>
    <dbReference type="NCBI Taxonomy" id="629724"/>
    <lineage>
        <taxon>Bacteria</taxon>
        <taxon>Bacillati</taxon>
        <taxon>Bacillota</taxon>
        <taxon>Bacilli</taxon>
        <taxon>Bacillales</taxon>
        <taxon>Paenibacillaceae</taxon>
        <taxon>Paenibacillus</taxon>
    </lineage>
</organism>
<keyword evidence="2 9" id="KW-0808">Transferase</keyword>
<feature type="region of interest" description="Interaction with tRNA" evidence="9">
    <location>
        <begin position="327"/>
        <end position="328"/>
    </location>
</feature>
<comment type="similarity">
    <text evidence="9">Belongs to the MnmA/TRMU family.</text>
</comment>
<feature type="active site" description="Nucleophile" evidence="9">
    <location>
        <position position="121"/>
    </location>
</feature>
<evidence type="ECO:0000256" key="2">
    <source>
        <dbReference type="ARBA" id="ARBA00022679"/>
    </source>
</evidence>
<keyword evidence="9" id="KW-0963">Cytoplasm</keyword>
<dbReference type="EC" id="2.8.1.13" evidence="9"/>
<dbReference type="InterPro" id="IPR023382">
    <property type="entry name" value="MnmA-like_central_sf"/>
</dbReference>
<keyword evidence="13" id="KW-1185">Reference proteome</keyword>
<evidence type="ECO:0000256" key="4">
    <source>
        <dbReference type="ARBA" id="ARBA00022741"/>
    </source>
</evidence>
<evidence type="ECO:0000256" key="8">
    <source>
        <dbReference type="ARBA" id="ARBA00051542"/>
    </source>
</evidence>
<evidence type="ECO:0000259" key="11">
    <source>
        <dbReference type="Pfam" id="PF20259"/>
    </source>
</evidence>
<dbReference type="Gene3D" id="2.30.30.280">
    <property type="entry name" value="Adenine nucleotide alpha hydrolases-like domains"/>
    <property type="match status" value="1"/>
</dbReference>
<dbReference type="Proteomes" id="UP001597120">
    <property type="component" value="Unassembled WGS sequence"/>
</dbReference>
<comment type="caution">
    <text evidence="9">Lacks conserved residue(s) required for the propagation of feature annotation.</text>
</comment>
<dbReference type="EMBL" id="JBHTIU010000074">
    <property type="protein sequence ID" value="MFD0871166.1"/>
    <property type="molecule type" value="Genomic_DNA"/>
</dbReference>
<keyword evidence="4 9" id="KW-0547">Nucleotide-binding</keyword>
<keyword evidence="5 9" id="KW-0067">ATP-binding</keyword>
<comment type="catalytic activity">
    <reaction evidence="8 9">
        <text>S-sulfanyl-L-cysteinyl-[protein] + uridine(34) in tRNA + AH2 + ATP = 2-thiouridine(34) in tRNA + L-cysteinyl-[protein] + A + AMP + diphosphate + H(+)</text>
        <dbReference type="Rhea" id="RHEA:47032"/>
        <dbReference type="Rhea" id="RHEA-COMP:10131"/>
        <dbReference type="Rhea" id="RHEA-COMP:11726"/>
        <dbReference type="Rhea" id="RHEA-COMP:11727"/>
        <dbReference type="Rhea" id="RHEA-COMP:11728"/>
        <dbReference type="ChEBI" id="CHEBI:13193"/>
        <dbReference type="ChEBI" id="CHEBI:15378"/>
        <dbReference type="ChEBI" id="CHEBI:17499"/>
        <dbReference type="ChEBI" id="CHEBI:29950"/>
        <dbReference type="ChEBI" id="CHEBI:30616"/>
        <dbReference type="ChEBI" id="CHEBI:33019"/>
        <dbReference type="ChEBI" id="CHEBI:61963"/>
        <dbReference type="ChEBI" id="CHEBI:65315"/>
        <dbReference type="ChEBI" id="CHEBI:87170"/>
        <dbReference type="ChEBI" id="CHEBI:456215"/>
        <dbReference type="EC" id="2.8.1.13"/>
    </reaction>
</comment>
<proteinExistence type="inferred from homology"/>
<dbReference type="Gene3D" id="2.40.30.10">
    <property type="entry name" value="Translation factors"/>
    <property type="match status" value="1"/>
</dbReference>
<keyword evidence="1 9" id="KW-0820">tRNA-binding</keyword>
<dbReference type="CDD" id="cd01998">
    <property type="entry name" value="MnmA_TRMU-like"/>
    <property type="match status" value="1"/>
</dbReference>
<feature type="domain" description="tRNA-specific 2-thiouridylase MnmA-like C-terminal" evidence="10">
    <location>
        <begin position="301"/>
        <end position="376"/>
    </location>
</feature>
<dbReference type="NCBIfam" id="TIGR00420">
    <property type="entry name" value="trmU"/>
    <property type="match status" value="1"/>
</dbReference>
<dbReference type="GO" id="GO:0103016">
    <property type="term" value="F:tRNA-uridine 2-sulfurtransferase activity"/>
    <property type="evidence" value="ECO:0007669"/>
    <property type="project" value="UniProtKB-EC"/>
</dbReference>
<accession>A0ABW3DDY4</accession>
<comment type="function">
    <text evidence="9">Catalyzes the 2-thiolation of uridine at the wobble position (U34) of tRNA, leading to the formation of s(2)U34.</text>
</comment>
<evidence type="ECO:0000256" key="7">
    <source>
        <dbReference type="ARBA" id="ARBA00023157"/>
    </source>
</evidence>
<evidence type="ECO:0000256" key="3">
    <source>
        <dbReference type="ARBA" id="ARBA00022694"/>
    </source>
</evidence>
<comment type="subcellular location">
    <subcellularLocation>
        <location evidence="9">Cytoplasm</location>
    </subcellularLocation>
</comment>
<keyword evidence="7" id="KW-1015">Disulfide bond</keyword>
<comment type="caution">
    <text evidence="12">The sequence shown here is derived from an EMBL/GenBank/DDBJ whole genome shotgun (WGS) entry which is preliminary data.</text>
</comment>
<dbReference type="SUPFAM" id="SSF52402">
    <property type="entry name" value="Adenine nucleotide alpha hydrolases-like"/>
    <property type="match status" value="1"/>
</dbReference>
<dbReference type="PANTHER" id="PTHR11933">
    <property type="entry name" value="TRNA 5-METHYLAMINOMETHYL-2-THIOURIDYLATE -METHYLTRANSFERASE"/>
    <property type="match status" value="1"/>
</dbReference>
<feature type="binding site" evidence="9">
    <location>
        <position position="56"/>
    </location>
    <ligand>
        <name>ATP</name>
        <dbReference type="ChEBI" id="CHEBI:30616"/>
    </ligand>
</feature>
<feature type="binding site" evidence="9">
    <location>
        <begin position="30"/>
        <end position="37"/>
    </location>
    <ligand>
        <name>ATP</name>
        <dbReference type="ChEBI" id="CHEBI:30616"/>
    </ligand>
</feature>
<keyword evidence="3 9" id="KW-0819">tRNA processing</keyword>
<protein>
    <recommendedName>
        <fullName evidence="9">tRNA-specific 2-thiouridylase MnmA</fullName>
        <ecNumber evidence="9">2.8.1.13</ecNumber>
    </recommendedName>
</protein>
<dbReference type="InterPro" id="IPR004506">
    <property type="entry name" value="MnmA-like"/>
</dbReference>
<dbReference type="NCBIfam" id="NF001138">
    <property type="entry name" value="PRK00143.1"/>
    <property type="match status" value="1"/>
</dbReference>
<dbReference type="Pfam" id="PF03054">
    <property type="entry name" value="tRNA_Me_trans"/>
    <property type="match status" value="1"/>
</dbReference>
<dbReference type="Pfam" id="PF20259">
    <property type="entry name" value="tRNA_Me_trans_M"/>
    <property type="match status" value="1"/>
</dbReference>
<feature type="region of interest" description="Interaction with tRNA" evidence="9">
    <location>
        <begin position="167"/>
        <end position="169"/>
    </location>
</feature>
<evidence type="ECO:0000259" key="10">
    <source>
        <dbReference type="Pfam" id="PF20258"/>
    </source>
</evidence>
<evidence type="ECO:0000256" key="1">
    <source>
        <dbReference type="ARBA" id="ARBA00022555"/>
    </source>
</evidence>
<feature type="site" description="Interaction with tRNA" evidence="9">
    <location>
        <position position="146"/>
    </location>
</feature>
<dbReference type="Pfam" id="PF20258">
    <property type="entry name" value="tRNA_Me_trans_C"/>
    <property type="match status" value="1"/>
</dbReference>
<feature type="region of interest" description="Interaction with target base in tRNA" evidence="9">
    <location>
        <begin position="116"/>
        <end position="118"/>
    </location>
</feature>
<gene>
    <name evidence="9 12" type="primary">mnmA</name>
    <name evidence="12" type="ORF">ACFQ03_18655</name>
</gene>
<evidence type="ECO:0000313" key="12">
    <source>
        <dbReference type="EMBL" id="MFD0871166.1"/>
    </source>
</evidence>
<feature type="binding site" evidence="9">
    <location>
        <position position="145"/>
    </location>
    <ligand>
        <name>ATP</name>
        <dbReference type="ChEBI" id="CHEBI:30616"/>
    </ligand>
</feature>
<evidence type="ECO:0000256" key="6">
    <source>
        <dbReference type="ARBA" id="ARBA00022884"/>
    </source>
</evidence>
<feature type="site" description="Interaction with tRNA" evidence="9">
    <location>
        <position position="360"/>
    </location>
</feature>
<dbReference type="InterPro" id="IPR046885">
    <property type="entry name" value="MnmA-like_C"/>
</dbReference>
<evidence type="ECO:0000256" key="9">
    <source>
        <dbReference type="HAMAP-Rule" id="MF_00144"/>
    </source>
</evidence>
<reference evidence="13" key="1">
    <citation type="journal article" date="2019" name="Int. J. Syst. Evol. Microbiol.">
        <title>The Global Catalogue of Microorganisms (GCM) 10K type strain sequencing project: providing services to taxonomists for standard genome sequencing and annotation.</title>
        <authorList>
            <consortium name="The Broad Institute Genomics Platform"/>
            <consortium name="The Broad Institute Genome Sequencing Center for Infectious Disease"/>
            <person name="Wu L."/>
            <person name="Ma J."/>
        </authorList>
    </citation>
    <scope>NUCLEOTIDE SEQUENCE [LARGE SCALE GENOMIC DNA]</scope>
    <source>
        <strain evidence="13">CCUG 57263</strain>
    </source>
</reference>
<dbReference type="InterPro" id="IPR014729">
    <property type="entry name" value="Rossmann-like_a/b/a_fold"/>
</dbReference>
<evidence type="ECO:0000256" key="5">
    <source>
        <dbReference type="ARBA" id="ARBA00022840"/>
    </source>
</evidence>